<evidence type="ECO:0008006" key="4">
    <source>
        <dbReference type="Google" id="ProtNLM"/>
    </source>
</evidence>
<dbReference type="PATRIC" id="fig|1302272.5.peg.1680"/>
<dbReference type="EMBL" id="AZCX01000003">
    <property type="protein sequence ID" value="KRK48552.1"/>
    <property type="molecule type" value="Genomic_DNA"/>
</dbReference>
<reference evidence="2 3" key="1">
    <citation type="journal article" date="2015" name="Genome Announc.">
        <title>Expanding the biotechnology potential of lactobacilli through comparative genomics of 213 strains and associated genera.</title>
        <authorList>
            <person name="Sun Z."/>
            <person name="Harris H.M."/>
            <person name="McCann A."/>
            <person name="Guo C."/>
            <person name="Argimon S."/>
            <person name="Zhang W."/>
            <person name="Yang X."/>
            <person name="Jeffery I.B."/>
            <person name="Cooney J.C."/>
            <person name="Kagawa T.F."/>
            <person name="Liu W."/>
            <person name="Song Y."/>
            <person name="Salvetti E."/>
            <person name="Wrobel A."/>
            <person name="Rasinkangas P."/>
            <person name="Parkhill J."/>
            <person name="Rea M.C."/>
            <person name="O'Sullivan O."/>
            <person name="Ritari J."/>
            <person name="Douillard F.P."/>
            <person name="Paul Ross R."/>
            <person name="Yang R."/>
            <person name="Briner A.E."/>
            <person name="Felis G.E."/>
            <person name="de Vos W.M."/>
            <person name="Barrangou R."/>
            <person name="Klaenhammer T.R."/>
            <person name="Caufield P.W."/>
            <person name="Cui Y."/>
            <person name="Zhang H."/>
            <person name="O'Toole P.W."/>
        </authorList>
    </citation>
    <scope>NUCLEOTIDE SEQUENCE [LARGE SCALE GENOMIC DNA]</scope>
    <source>
        <strain evidence="2 3">JCM 15530</strain>
    </source>
</reference>
<evidence type="ECO:0000313" key="2">
    <source>
        <dbReference type="EMBL" id="KRK48552.1"/>
    </source>
</evidence>
<protein>
    <recommendedName>
        <fullName evidence="4">Transmembrane protein</fullName>
    </recommendedName>
</protein>
<proteinExistence type="predicted"/>
<keyword evidence="1" id="KW-0812">Transmembrane</keyword>
<name>A0A0R1HQ17_9LACO</name>
<feature type="transmembrane region" description="Helical" evidence="1">
    <location>
        <begin position="54"/>
        <end position="73"/>
    </location>
</feature>
<sequence length="76" mass="8521">MISFGLVVVLNQLWAWIPLVVFASISGLLADLIWSDDTINRADGSRFRLLWRGIVIGIAWFLAVLITLVIFLVKGH</sequence>
<comment type="caution">
    <text evidence="2">The sequence shown here is derived from an EMBL/GenBank/DDBJ whole genome shotgun (WGS) entry which is preliminary data.</text>
</comment>
<keyword evidence="1" id="KW-0472">Membrane</keyword>
<evidence type="ECO:0000313" key="3">
    <source>
        <dbReference type="Proteomes" id="UP000050911"/>
    </source>
</evidence>
<dbReference type="AlphaFoldDB" id="A0A0R1HQ17"/>
<keyword evidence="1" id="KW-1133">Transmembrane helix</keyword>
<accession>A0A0R1HQ17</accession>
<gene>
    <name evidence="2" type="ORF">FC96_GL001663</name>
</gene>
<organism evidence="2 3">
    <name type="scientific">Secundilactobacillus kimchicus JCM 15530</name>
    <dbReference type="NCBI Taxonomy" id="1302272"/>
    <lineage>
        <taxon>Bacteria</taxon>
        <taxon>Bacillati</taxon>
        <taxon>Bacillota</taxon>
        <taxon>Bacilli</taxon>
        <taxon>Lactobacillales</taxon>
        <taxon>Lactobacillaceae</taxon>
        <taxon>Secundilactobacillus</taxon>
    </lineage>
</organism>
<evidence type="ECO:0000256" key="1">
    <source>
        <dbReference type="SAM" id="Phobius"/>
    </source>
</evidence>
<dbReference type="Proteomes" id="UP000050911">
    <property type="component" value="Unassembled WGS sequence"/>
</dbReference>
<feature type="transmembrane region" description="Helical" evidence="1">
    <location>
        <begin position="13"/>
        <end position="34"/>
    </location>
</feature>
<keyword evidence="3" id="KW-1185">Reference proteome</keyword>